<dbReference type="EMBL" id="BART01018654">
    <property type="protein sequence ID" value="GAG76601.1"/>
    <property type="molecule type" value="Genomic_DNA"/>
</dbReference>
<protein>
    <submittedName>
        <fullName evidence="1">Uncharacterized protein</fullName>
    </submittedName>
</protein>
<sequence length="35" mass="4063">AWWDPLAKNVGIVRRKPLLAMKETIEYFNSDIVTS</sequence>
<organism evidence="1">
    <name type="scientific">marine sediment metagenome</name>
    <dbReference type="NCBI Taxonomy" id="412755"/>
    <lineage>
        <taxon>unclassified sequences</taxon>
        <taxon>metagenomes</taxon>
        <taxon>ecological metagenomes</taxon>
    </lineage>
</organism>
<comment type="caution">
    <text evidence="1">The sequence shown here is derived from an EMBL/GenBank/DDBJ whole genome shotgun (WGS) entry which is preliminary data.</text>
</comment>
<feature type="non-terminal residue" evidence="1">
    <location>
        <position position="1"/>
    </location>
</feature>
<evidence type="ECO:0000313" key="1">
    <source>
        <dbReference type="EMBL" id="GAG76601.1"/>
    </source>
</evidence>
<proteinExistence type="predicted"/>
<dbReference type="AlphaFoldDB" id="X1BWR0"/>
<reference evidence="1" key="1">
    <citation type="journal article" date="2014" name="Front. Microbiol.">
        <title>High frequency of phylogenetically diverse reductive dehalogenase-homologous genes in deep subseafloor sedimentary metagenomes.</title>
        <authorList>
            <person name="Kawai M."/>
            <person name="Futagami T."/>
            <person name="Toyoda A."/>
            <person name="Takaki Y."/>
            <person name="Nishi S."/>
            <person name="Hori S."/>
            <person name="Arai W."/>
            <person name="Tsubouchi T."/>
            <person name="Morono Y."/>
            <person name="Uchiyama I."/>
            <person name="Ito T."/>
            <person name="Fujiyama A."/>
            <person name="Inagaki F."/>
            <person name="Takami H."/>
        </authorList>
    </citation>
    <scope>NUCLEOTIDE SEQUENCE</scope>
    <source>
        <strain evidence="1">Expedition CK06-06</strain>
    </source>
</reference>
<name>X1BWR0_9ZZZZ</name>
<gene>
    <name evidence="1" type="ORF">S01H4_35149</name>
</gene>
<accession>X1BWR0</accession>